<feature type="compositionally biased region" description="Pro residues" evidence="1">
    <location>
        <begin position="123"/>
        <end position="132"/>
    </location>
</feature>
<feature type="compositionally biased region" description="Pro residues" evidence="1">
    <location>
        <begin position="157"/>
        <end position="169"/>
    </location>
</feature>
<protein>
    <submittedName>
        <fullName evidence="3">Uncharacterized protein</fullName>
    </submittedName>
</protein>
<feature type="signal peptide" evidence="2">
    <location>
        <begin position="1"/>
        <end position="25"/>
    </location>
</feature>
<organism evidence="3 4">
    <name type="scientific">Belnapia rosea</name>
    <dbReference type="NCBI Taxonomy" id="938405"/>
    <lineage>
        <taxon>Bacteria</taxon>
        <taxon>Pseudomonadati</taxon>
        <taxon>Pseudomonadota</taxon>
        <taxon>Alphaproteobacteria</taxon>
        <taxon>Acetobacterales</taxon>
        <taxon>Roseomonadaceae</taxon>
        <taxon>Belnapia</taxon>
    </lineage>
</organism>
<keyword evidence="4" id="KW-1185">Reference proteome</keyword>
<evidence type="ECO:0000313" key="3">
    <source>
        <dbReference type="EMBL" id="SDC55200.1"/>
    </source>
</evidence>
<dbReference type="EMBL" id="FMZX01000001">
    <property type="protein sequence ID" value="SDC55200.1"/>
    <property type="molecule type" value="Genomic_DNA"/>
</dbReference>
<feature type="compositionally biased region" description="Gly residues" evidence="1">
    <location>
        <begin position="187"/>
        <end position="203"/>
    </location>
</feature>
<evidence type="ECO:0000256" key="2">
    <source>
        <dbReference type="SAM" id="SignalP"/>
    </source>
</evidence>
<feature type="compositionally biased region" description="Polar residues" evidence="1">
    <location>
        <begin position="204"/>
        <end position="228"/>
    </location>
</feature>
<sequence>MRRIGGSAAALGLAALLGGCGWANTASYKAVNGVTNAGASVGMPWGRMDATPPEQSETIARISGQPPQLASLRPEEGNVWPAQEGPRATLANPDAAMRNIPAYRPGELDRMSAPAGRSTWQPTDPPVPPRAPPGINSSSSPPPPPIRQMDPPRATVLPPPVGATSPPPARTDGRVIQTPSGPVTTTGGTGRVQGYVTPGGGTGTLHNDGNTTTFVGPNGQVQTMPTPR</sequence>
<feature type="chain" id="PRO_5011489056" evidence="2">
    <location>
        <begin position="26"/>
        <end position="228"/>
    </location>
</feature>
<evidence type="ECO:0000313" key="4">
    <source>
        <dbReference type="Proteomes" id="UP000198925"/>
    </source>
</evidence>
<dbReference type="RefSeq" id="WP_090661409.1">
    <property type="nucleotide sequence ID" value="NZ_FMZX01000001.1"/>
</dbReference>
<feature type="region of interest" description="Disordered" evidence="1">
    <location>
        <begin position="104"/>
        <end position="228"/>
    </location>
</feature>
<dbReference type="AlphaFoldDB" id="A0A1G6MI87"/>
<reference evidence="3 4" key="1">
    <citation type="submission" date="2016-10" db="EMBL/GenBank/DDBJ databases">
        <authorList>
            <person name="de Groot N.N."/>
        </authorList>
    </citation>
    <scope>NUCLEOTIDE SEQUENCE [LARGE SCALE GENOMIC DNA]</scope>
    <source>
        <strain evidence="3 4">CPCC 100156</strain>
    </source>
</reference>
<name>A0A1G6MI87_9PROT</name>
<proteinExistence type="predicted"/>
<keyword evidence="2" id="KW-0732">Signal</keyword>
<accession>A0A1G6MI87</accession>
<dbReference type="Proteomes" id="UP000198925">
    <property type="component" value="Unassembled WGS sequence"/>
</dbReference>
<dbReference type="STRING" id="938405.SAMN02927895_03721"/>
<gene>
    <name evidence="3" type="ORF">SAMN04487779_10011230</name>
</gene>
<dbReference type="PROSITE" id="PS51257">
    <property type="entry name" value="PROKAR_LIPOPROTEIN"/>
    <property type="match status" value="1"/>
</dbReference>
<evidence type="ECO:0000256" key="1">
    <source>
        <dbReference type="SAM" id="MobiDB-lite"/>
    </source>
</evidence>